<dbReference type="EnsemblMetazoa" id="OVOC7664.1">
    <property type="protein sequence ID" value="OVOC7664.1"/>
    <property type="gene ID" value="WBGene00244473"/>
</dbReference>
<dbReference type="AlphaFoldDB" id="A0A8R1TXU5"/>
<keyword evidence="3" id="KW-1185">Reference proteome</keyword>
<reference evidence="3" key="1">
    <citation type="submission" date="2013-10" db="EMBL/GenBank/DDBJ databases">
        <title>Genome sequencing of Onchocerca volvulus.</title>
        <authorList>
            <person name="Cotton J."/>
            <person name="Tsai J."/>
            <person name="Stanley E."/>
            <person name="Tracey A."/>
            <person name="Holroyd N."/>
            <person name="Lustigman S."/>
            <person name="Berriman M."/>
        </authorList>
    </citation>
    <scope>NUCLEOTIDE SEQUENCE</scope>
</reference>
<proteinExistence type="predicted"/>
<name>A0A8R1TXU5_ONCVO</name>
<sequence length="227" mass="25949">MNTRTPVPIIRILRFKPHKPSSPSWQSQASDKITASYCKQGVHIDIAVVGVKFDTDRRNYSNSSEFLHQHSDIRKNPNDAARWRSGEEEESRKNFKDSNFGTESVQVDSNSSSTDSSVRNFCTDTARIRLCHNAIKSTFQQFVLVPRIGTMSASPEKVRFWNQFFRSSNSSEFLQKFSRTTEQQFSFLLAVFYNSPVRSFYTDAAIATVRSSYTDTAVATVRNSKRQ</sequence>
<evidence type="ECO:0000313" key="3">
    <source>
        <dbReference type="Proteomes" id="UP000024404"/>
    </source>
</evidence>
<feature type="compositionally biased region" description="Basic and acidic residues" evidence="1">
    <location>
        <begin position="68"/>
        <end position="96"/>
    </location>
</feature>
<dbReference type="EMBL" id="CMVM020000227">
    <property type="status" value="NOT_ANNOTATED_CDS"/>
    <property type="molecule type" value="Genomic_DNA"/>
</dbReference>
<evidence type="ECO:0000256" key="1">
    <source>
        <dbReference type="SAM" id="MobiDB-lite"/>
    </source>
</evidence>
<organism evidence="2 3">
    <name type="scientific">Onchocerca volvulus</name>
    <dbReference type="NCBI Taxonomy" id="6282"/>
    <lineage>
        <taxon>Eukaryota</taxon>
        <taxon>Metazoa</taxon>
        <taxon>Ecdysozoa</taxon>
        <taxon>Nematoda</taxon>
        <taxon>Chromadorea</taxon>
        <taxon>Rhabditida</taxon>
        <taxon>Spirurina</taxon>
        <taxon>Spiruromorpha</taxon>
        <taxon>Filarioidea</taxon>
        <taxon>Onchocercidae</taxon>
        <taxon>Onchocerca</taxon>
    </lineage>
</organism>
<feature type="compositionally biased region" description="Low complexity" evidence="1">
    <location>
        <begin position="104"/>
        <end position="118"/>
    </location>
</feature>
<evidence type="ECO:0000313" key="2">
    <source>
        <dbReference type="EnsemblMetazoa" id="OVOC7664.1"/>
    </source>
</evidence>
<dbReference type="Proteomes" id="UP000024404">
    <property type="component" value="Unassembled WGS sequence"/>
</dbReference>
<feature type="region of interest" description="Disordered" evidence="1">
    <location>
        <begin position="68"/>
        <end position="118"/>
    </location>
</feature>
<accession>A0A8R1TXU5</accession>
<protein>
    <submittedName>
        <fullName evidence="2">Uncharacterized protein</fullName>
    </submittedName>
</protein>
<reference evidence="2" key="2">
    <citation type="submission" date="2022-06" db="UniProtKB">
        <authorList>
            <consortium name="EnsemblMetazoa"/>
        </authorList>
    </citation>
    <scope>IDENTIFICATION</scope>
</reference>